<dbReference type="GO" id="GO:0005737">
    <property type="term" value="C:cytoplasm"/>
    <property type="evidence" value="ECO:0007669"/>
    <property type="project" value="TreeGrafter"/>
</dbReference>
<reference evidence="4 5" key="1">
    <citation type="submission" date="2019-04" db="EMBL/GenBank/DDBJ databases">
        <title>Sphingomonas psychrotolerans sp. nov., isolated from soil in the Tianshan Mountains, Xinjiang, China.</title>
        <authorList>
            <person name="Luo Y."/>
            <person name="Sheng H."/>
        </authorList>
    </citation>
    <scope>NUCLEOTIDE SEQUENCE [LARGE SCALE GENOMIC DNA]</scope>
    <source>
        <strain evidence="4 5">ZFGT-11</strain>
    </source>
</reference>
<dbReference type="SUPFAM" id="SSF52777">
    <property type="entry name" value="CoA-dependent acyltransferases"/>
    <property type="match status" value="2"/>
</dbReference>
<dbReference type="PANTHER" id="PTHR45527">
    <property type="entry name" value="NONRIBOSOMAL PEPTIDE SYNTHETASE"/>
    <property type="match status" value="1"/>
</dbReference>
<dbReference type="FunFam" id="1.10.1200.10:FF:000016">
    <property type="entry name" value="Non-ribosomal peptide synthase"/>
    <property type="match status" value="1"/>
</dbReference>
<dbReference type="InterPro" id="IPR045851">
    <property type="entry name" value="AMP-bd_C_sf"/>
</dbReference>
<dbReference type="InterPro" id="IPR001242">
    <property type="entry name" value="Condensation_dom"/>
</dbReference>
<dbReference type="RefSeq" id="WP_240700323.1">
    <property type="nucleotide sequence ID" value="NZ_SRXT01000019.1"/>
</dbReference>
<feature type="domain" description="Carrier" evidence="3">
    <location>
        <begin position="40"/>
        <end position="114"/>
    </location>
</feature>
<dbReference type="PROSITE" id="PS50075">
    <property type="entry name" value="CARRIER"/>
    <property type="match status" value="1"/>
</dbReference>
<sequence length="631" mass="69279">MVPAAYVLLDALPLTPNGKLDRGVLPAPDGDAFARQAYEAPQGEIEQALAAIWSELLGVERISRHDNFFELGGYSLLVIQLLARLRRLNLSTDVRTLFVTPVLAELAATLGSFSEVAVPPNLITPDSLRITPEMLPLIDLTQEDIDRIVERTPGGIANIQDIYALSPLQEGILFHHLLARDGDPYLQAGIQSFPDRALLDCYLEALQQVVDRHDILRTGFVWEGLPAAAQIVWRKAQLSVTEVVLDPDQGPAVEQLARRFDPRHHRIDLSEPPLLRFAIAFDGEQQRWLLLQLQHHLIGDHSTLEVLTAEVALLLEGRGDSLAPAHPYRQLVAQARLGIPAEEHERFFREMLGDVDEPTFPFGLADVQGDGRGVVEARRMLPASLNQALRAHARRLGVSLASLCHLAWAQVLARTSGREAVVFGTVLFGRMHADEARDGGMGLFINTLPLRLDIDHSGVEASVLRAHARLADLLRHEHASLAMAQRCSGVPAQTPLFSALLNYRHNSPPAAPQDDTRAAQIAWISGEERTNYPFGLSVEDFGNALGVTAQVVETIPADRVCAYMQQALESLADALANAPDSPVCALEILPAEERTLLLDTWNATEAPYPEHLCVHQLFEAQAARDPEAVAL</sequence>
<dbReference type="GO" id="GO:0044550">
    <property type="term" value="P:secondary metabolite biosynthetic process"/>
    <property type="evidence" value="ECO:0007669"/>
    <property type="project" value="TreeGrafter"/>
</dbReference>
<dbReference type="GO" id="GO:0003824">
    <property type="term" value="F:catalytic activity"/>
    <property type="evidence" value="ECO:0007669"/>
    <property type="project" value="InterPro"/>
</dbReference>
<evidence type="ECO:0000313" key="4">
    <source>
        <dbReference type="EMBL" id="TGX48195.1"/>
    </source>
</evidence>
<accession>A0A4S1WZ19</accession>
<dbReference type="InterPro" id="IPR036736">
    <property type="entry name" value="ACP-like_sf"/>
</dbReference>
<gene>
    <name evidence="4" type="ORF">E5A73_21075</name>
</gene>
<dbReference type="PANTHER" id="PTHR45527:SF1">
    <property type="entry name" value="FATTY ACID SYNTHASE"/>
    <property type="match status" value="1"/>
</dbReference>
<keyword evidence="1" id="KW-0596">Phosphopantetheine</keyword>
<dbReference type="Pfam" id="PF00550">
    <property type="entry name" value="PP-binding"/>
    <property type="match status" value="1"/>
</dbReference>
<feature type="non-terminal residue" evidence="4">
    <location>
        <position position="1"/>
    </location>
</feature>
<evidence type="ECO:0000259" key="3">
    <source>
        <dbReference type="PROSITE" id="PS50075"/>
    </source>
</evidence>
<dbReference type="Pfam" id="PF00668">
    <property type="entry name" value="Condensation"/>
    <property type="match status" value="1"/>
</dbReference>
<dbReference type="InterPro" id="IPR023213">
    <property type="entry name" value="CAT-like_dom_sf"/>
</dbReference>
<proteinExistence type="predicted"/>
<dbReference type="GO" id="GO:0031177">
    <property type="term" value="F:phosphopantetheine binding"/>
    <property type="evidence" value="ECO:0007669"/>
    <property type="project" value="TreeGrafter"/>
</dbReference>
<dbReference type="EMBL" id="SRXT01000019">
    <property type="protein sequence ID" value="TGX48195.1"/>
    <property type="molecule type" value="Genomic_DNA"/>
</dbReference>
<keyword evidence="2" id="KW-0597">Phosphoprotein</keyword>
<dbReference type="Gene3D" id="3.30.559.10">
    <property type="entry name" value="Chloramphenicol acetyltransferase-like domain"/>
    <property type="match status" value="1"/>
</dbReference>
<dbReference type="SUPFAM" id="SSF47336">
    <property type="entry name" value="ACP-like"/>
    <property type="match status" value="1"/>
</dbReference>
<evidence type="ECO:0000256" key="1">
    <source>
        <dbReference type="ARBA" id="ARBA00022450"/>
    </source>
</evidence>
<dbReference type="CDD" id="cd19544">
    <property type="entry name" value="E-C_NRPS"/>
    <property type="match status" value="1"/>
</dbReference>
<dbReference type="AlphaFoldDB" id="A0A4S1WZ19"/>
<dbReference type="InterPro" id="IPR009081">
    <property type="entry name" value="PP-bd_ACP"/>
</dbReference>
<protein>
    <submittedName>
        <fullName evidence="4">Non-ribosomal peptide synthetase</fullName>
    </submittedName>
</protein>
<dbReference type="Gene3D" id="3.30.300.30">
    <property type="match status" value="1"/>
</dbReference>
<evidence type="ECO:0000256" key="2">
    <source>
        <dbReference type="ARBA" id="ARBA00022553"/>
    </source>
</evidence>
<dbReference type="GO" id="GO:0072330">
    <property type="term" value="P:monocarboxylic acid biosynthetic process"/>
    <property type="evidence" value="ECO:0007669"/>
    <property type="project" value="UniProtKB-ARBA"/>
</dbReference>
<dbReference type="Gene3D" id="1.10.1200.10">
    <property type="entry name" value="ACP-like"/>
    <property type="match status" value="1"/>
</dbReference>
<dbReference type="Gene3D" id="3.30.559.30">
    <property type="entry name" value="Nonribosomal peptide synthetase, condensation domain"/>
    <property type="match status" value="1"/>
</dbReference>
<dbReference type="Proteomes" id="UP000306147">
    <property type="component" value="Unassembled WGS sequence"/>
</dbReference>
<organism evidence="4 5">
    <name type="scientific">Sphingomonas gei</name>
    <dbReference type="NCBI Taxonomy" id="1395960"/>
    <lineage>
        <taxon>Bacteria</taxon>
        <taxon>Pseudomonadati</taxon>
        <taxon>Pseudomonadota</taxon>
        <taxon>Alphaproteobacteria</taxon>
        <taxon>Sphingomonadales</taxon>
        <taxon>Sphingomonadaceae</taxon>
        <taxon>Sphingomonas</taxon>
    </lineage>
</organism>
<feature type="non-terminal residue" evidence="4">
    <location>
        <position position="631"/>
    </location>
</feature>
<dbReference type="GO" id="GO:0043041">
    <property type="term" value="P:amino acid activation for nonribosomal peptide biosynthetic process"/>
    <property type="evidence" value="ECO:0007669"/>
    <property type="project" value="TreeGrafter"/>
</dbReference>
<name>A0A4S1WZ19_9SPHN</name>
<dbReference type="SUPFAM" id="SSF56801">
    <property type="entry name" value="Acetyl-CoA synthetase-like"/>
    <property type="match status" value="1"/>
</dbReference>
<keyword evidence="5" id="KW-1185">Reference proteome</keyword>
<evidence type="ECO:0000313" key="5">
    <source>
        <dbReference type="Proteomes" id="UP000306147"/>
    </source>
</evidence>
<comment type="caution">
    <text evidence="4">The sequence shown here is derived from an EMBL/GenBank/DDBJ whole genome shotgun (WGS) entry which is preliminary data.</text>
</comment>